<keyword evidence="2" id="KW-1185">Reference proteome</keyword>
<dbReference type="Proteomes" id="UP001324427">
    <property type="component" value="Unassembled WGS sequence"/>
</dbReference>
<comment type="caution">
    <text evidence="1">The sequence shown here is derived from an EMBL/GenBank/DDBJ whole genome shotgun (WGS) entry which is preliminary data.</text>
</comment>
<evidence type="ECO:0000313" key="1">
    <source>
        <dbReference type="EMBL" id="KAK4543840.1"/>
    </source>
</evidence>
<evidence type="ECO:0000313" key="2">
    <source>
        <dbReference type="Proteomes" id="UP001324427"/>
    </source>
</evidence>
<gene>
    <name evidence="1" type="ORF">LTR36_004873</name>
</gene>
<organism evidence="1 2">
    <name type="scientific">Oleoguttula mirabilis</name>
    <dbReference type="NCBI Taxonomy" id="1507867"/>
    <lineage>
        <taxon>Eukaryota</taxon>
        <taxon>Fungi</taxon>
        <taxon>Dikarya</taxon>
        <taxon>Ascomycota</taxon>
        <taxon>Pezizomycotina</taxon>
        <taxon>Dothideomycetes</taxon>
        <taxon>Dothideomycetidae</taxon>
        <taxon>Mycosphaerellales</taxon>
        <taxon>Teratosphaeriaceae</taxon>
        <taxon>Oleoguttula</taxon>
    </lineage>
</organism>
<dbReference type="AlphaFoldDB" id="A0AAV9JF34"/>
<proteinExistence type="predicted"/>
<sequence length="196" mass="22435">MLLDGLSCANKQLRQECLSLYYGMNVFSFTPFSGTKRADHHKVGVQVETDPTSYHPDEKAPLVLYSEYKTARDTRMFGIRLPPLAVRKMMSHLELTFTVPESGGIFDMSQPDGKRKYYDSRADWLYPVRQLNVLGFFGLQSLAVTIRFSQEIASYSGPGMGFSADKEVGLKDWVAGEKKRMSIDAKEVVWRYERFY</sequence>
<protein>
    <submittedName>
        <fullName evidence="1">Uncharacterized protein</fullName>
    </submittedName>
</protein>
<reference evidence="1 2" key="1">
    <citation type="submission" date="2021-11" db="EMBL/GenBank/DDBJ databases">
        <title>Black yeast isolated from Biological Soil Crust.</title>
        <authorList>
            <person name="Kurbessoian T."/>
        </authorList>
    </citation>
    <scope>NUCLEOTIDE SEQUENCE [LARGE SCALE GENOMIC DNA]</scope>
    <source>
        <strain evidence="1 2">CCFEE 5522</strain>
    </source>
</reference>
<dbReference type="EMBL" id="JAVFHQ010000029">
    <property type="protein sequence ID" value="KAK4543840.1"/>
    <property type="molecule type" value="Genomic_DNA"/>
</dbReference>
<name>A0AAV9JF34_9PEZI</name>
<accession>A0AAV9JF34</accession>